<dbReference type="EMBL" id="CYZF01000006">
    <property type="protein sequence ID" value="CUO72340.1"/>
    <property type="molecule type" value="Genomic_DNA"/>
</dbReference>
<dbReference type="GO" id="GO:0003676">
    <property type="term" value="F:nucleic acid binding"/>
    <property type="evidence" value="ECO:0007669"/>
    <property type="project" value="InterPro"/>
</dbReference>
<dbReference type="InterPro" id="IPR029063">
    <property type="entry name" value="SAM-dependent_MTases_sf"/>
</dbReference>
<evidence type="ECO:0000313" key="1">
    <source>
        <dbReference type="EMBL" id="CUO72340.1"/>
    </source>
</evidence>
<accession>A0A174HGT0</accession>
<organism evidence="1 2">
    <name type="scientific">Bacteroides uniformis</name>
    <dbReference type="NCBI Taxonomy" id="820"/>
    <lineage>
        <taxon>Bacteria</taxon>
        <taxon>Pseudomonadati</taxon>
        <taxon>Bacteroidota</taxon>
        <taxon>Bacteroidia</taxon>
        <taxon>Bacteroidales</taxon>
        <taxon>Bacteroidaceae</taxon>
        <taxon>Bacteroides</taxon>
    </lineage>
</organism>
<evidence type="ECO:0008006" key="3">
    <source>
        <dbReference type="Google" id="ProtNLM"/>
    </source>
</evidence>
<name>A0A174HGT0_BACUN</name>
<dbReference type="RefSeq" id="WP_057088438.1">
    <property type="nucleotide sequence ID" value="NZ_CACRTC010000042.1"/>
</dbReference>
<reference evidence="1 2" key="1">
    <citation type="submission" date="2015-09" db="EMBL/GenBank/DDBJ databases">
        <authorList>
            <consortium name="Pathogen Informatics"/>
        </authorList>
    </citation>
    <scope>NUCLEOTIDE SEQUENCE [LARGE SCALE GENOMIC DNA]</scope>
    <source>
        <strain evidence="1 2">2789STDY5608791</strain>
    </source>
</reference>
<proteinExistence type="predicted"/>
<evidence type="ECO:0000313" key="2">
    <source>
        <dbReference type="Proteomes" id="UP000095419"/>
    </source>
</evidence>
<dbReference type="GO" id="GO:0032259">
    <property type="term" value="P:methylation"/>
    <property type="evidence" value="ECO:0007669"/>
    <property type="project" value="InterPro"/>
</dbReference>
<dbReference type="GO" id="GO:0008168">
    <property type="term" value="F:methyltransferase activity"/>
    <property type="evidence" value="ECO:0007669"/>
    <property type="project" value="InterPro"/>
</dbReference>
<dbReference type="SUPFAM" id="SSF53335">
    <property type="entry name" value="S-adenosyl-L-methionine-dependent methyltransferases"/>
    <property type="match status" value="1"/>
</dbReference>
<sequence length="192" mass="21417">MKSTIYTTIGASNHSDTTREEHDFYATFPEAIDRLFEVEKFPDTIWEPACGMGHLSKRMIELGKKVHSTDLINRGYGTGGVDFLKATGNPYGAVITNPPYKIVLEFIEKALDISGEGTKIAMFLKLTFLEGKRRKPFFQTNPPLKIHVFSSRAVVAKGGDFTAAQANGNAIAYAWFVWEKGYKGDTVVDWIN</sequence>
<dbReference type="Proteomes" id="UP000095419">
    <property type="component" value="Unassembled WGS sequence"/>
</dbReference>
<dbReference type="PROSITE" id="PS00092">
    <property type="entry name" value="N6_MTASE"/>
    <property type="match status" value="1"/>
</dbReference>
<gene>
    <name evidence="1" type="ORF">ERS417307_02282</name>
</gene>
<protein>
    <recommendedName>
        <fullName evidence="3">Conjugal transfer protein</fullName>
    </recommendedName>
</protein>
<dbReference type="Gene3D" id="3.40.50.150">
    <property type="entry name" value="Vaccinia Virus protein VP39"/>
    <property type="match status" value="1"/>
</dbReference>
<dbReference type="InterPro" id="IPR002052">
    <property type="entry name" value="DNA_methylase_N6_adenine_CS"/>
</dbReference>
<dbReference type="AlphaFoldDB" id="A0A174HGT0"/>